<dbReference type="OrthoDB" id="515887at2759"/>
<reference evidence="9" key="1">
    <citation type="submission" date="2025-08" db="UniProtKB">
        <authorList>
            <consortium name="Ensembl"/>
        </authorList>
    </citation>
    <scope>IDENTIFICATION</scope>
</reference>
<dbReference type="PANTHER" id="PTHR16172">
    <property type="entry name" value="MAJOR FACILITATOR SUPERFAMILY DOMAIN-CONTAINING PROTEIN 6-LIKE"/>
    <property type="match status" value="1"/>
</dbReference>
<keyword evidence="5 7" id="KW-0472">Membrane</keyword>
<dbReference type="GO" id="GO:0016020">
    <property type="term" value="C:membrane"/>
    <property type="evidence" value="ECO:0007669"/>
    <property type="project" value="UniProtKB-SubCell"/>
</dbReference>
<feature type="transmembrane region" description="Helical" evidence="7">
    <location>
        <begin position="93"/>
        <end position="112"/>
    </location>
</feature>
<feature type="transmembrane region" description="Helical" evidence="7">
    <location>
        <begin position="308"/>
        <end position="333"/>
    </location>
</feature>
<dbReference type="CTD" id="162387"/>
<dbReference type="Pfam" id="PF12832">
    <property type="entry name" value="MFS_1_like"/>
    <property type="match status" value="1"/>
</dbReference>
<dbReference type="GeneTree" id="ENSGT00530000063599"/>
<evidence type="ECO:0000256" key="7">
    <source>
        <dbReference type="SAM" id="Phobius"/>
    </source>
</evidence>
<evidence type="ECO:0000256" key="4">
    <source>
        <dbReference type="ARBA" id="ARBA00022989"/>
    </source>
</evidence>
<feature type="transmembrane region" description="Helical" evidence="7">
    <location>
        <begin position="58"/>
        <end position="81"/>
    </location>
</feature>
<dbReference type="InterPro" id="IPR051717">
    <property type="entry name" value="MFS_MFSD6"/>
</dbReference>
<dbReference type="RefSeq" id="XP_023691951.1">
    <property type="nucleotide sequence ID" value="XM_023836183.2"/>
</dbReference>
<evidence type="ECO:0000256" key="2">
    <source>
        <dbReference type="ARBA" id="ARBA00005241"/>
    </source>
</evidence>
<protein>
    <submittedName>
        <fullName evidence="9">Major facilitator superfamily domain containing 6-like</fullName>
    </submittedName>
</protein>
<dbReference type="Gene3D" id="1.20.1250.20">
    <property type="entry name" value="MFS general substrate transporter like domains"/>
    <property type="match status" value="2"/>
</dbReference>
<comment type="subcellular location">
    <subcellularLocation>
        <location evidence="1">Membrane</location>
        <topology evidence="1">Multi-pass membrane protein</topology>
    </subcellularLocation>
</comment>
<dbReference type="GeneID" id="111856321"/>
<dbReference type="Proteomes" id="UP000261540">
    <property type="component" value="Unplaced"/>
</dbReference>
<feature type="transmembrane region" description="Helical" evidence="7">
    <location>
        <begin position="379"/>
        <end position="396"/>
    </location>
</feature>
<keyword evidence="10" id="KW-1185">Reference proteome</keyword>
<evidence type="ECO:0000256" key="3">
    <source>
        <dbReference type="ARBA" id="ARBA00022692"/>
    </source>
</evidence>
<evidence type="ECO:0000256" key="1">
    <source>
        <dbReference type="ARBA" id="ARBA00004141"/>
    </source>
</evidence>
<proteinExistence type="inferred from homology"/>
<feature type="transmembrane region" description="Helical" evidence="7">
    <location>
        <begin position="448"/>
        <end position="467"/>
    </location>
</feature>
<evidence type="ECO:0000313" key="9">
    <source>
        <dbReference type="Ensembl" id="ENSPKIP00000021024.1"/>
    </source>
</evidence>
<dbReference type="PANTHER" id="PTHR16172:SF41">
    <property type="entry name" value="MAJOR FACILITATOR SUPERFAMILY DOMAIN-CONTAINING PROTEIN 6-LIKE"/>
    <property type="match status" value="1"/>
</dbReference>
<feature type="compositionally biased region" description="Basic and acidic residues" evidence="6">
    <location>
        <begin position="585"/>
        <end position="600"/>
    </location>
</feature>
<evidence type="ECO:0000259" key="8">
    <source>
        <dbReference type="Pfam" id="PF12832"/>
    </source>
</evidence>
<feature type="transmembrane region" description="Helical" evidence="7">
    <location>
        <begin position="510"/>
        <end position="531"/>
    </location>
</feature>
<evidence type="ECO:0000313" key="10">
    <source>
        <dbReference type="Proteomes" id="UP000261540"/>
    </source>
</evidence>
<name>A0A3B3RR97_9TELE</name>
<feature type="transmembrane region" description="Helical" evidence="7">
    <location>
        <begin position="339"/>
        <end position="359"/>
    </location>
</feature>
<feature type="transmembrane region" description="Helical" evidence="7">
    <location>
        <begin position="416"/>
        <end position="436"/>
    </location>
</feature>
<dbReference type="InterPro" id="IPR024989">
    <property type="entry name" value="MFS_assoc_dom"/>
</dbReference>
<keyword evidence="3 7" id="KW-0812">Transmembrane</keyword>
<reference evidence="9" key="2">
    <citation type="submission" date="2025-09" db="UniProtKB">
        <authorList>
            <consortium name="Ensembl"/>
        </authorList>
    </citation>
    <scope>IDENTIFICATION</scope>
</reference>
<organism evidence="9 10">
    <name type="scientific">Paramormyrops kingsleyae</name>
    <dbReference type="NCBI Taxonomy" id="1676925"/>
    <lineage>
        <taxon>Eukaryota</taxon>
        <taxon>Metazoa</taxon>
        <taxon>Chordata</taxon>
        <taxon>Craniata</taxon>
        <taxon>Vertebrata</taxon>
        <taxon>Euteleostomi</taxon>
        <taxon>Actinopterygii</taxon>
        <taxon>Neopterygii</taxon>
        <taxon>Teleostei</taxon>
        <taxon>Osteoglossocephala</taxon>
        <taxon>Osteoglossomorpha</taxon>
        <taxon>Osteoglossiformes</taxon>
        <taxon>Mormyridae</taxon>
        <taxon>Paramormyrops</taxon>
    </lineage>
</organism>
<keyword evidence="4 7" id="KW-1133">Transmembrane helix</keyword>
<dbReference type="SUPFAM" id="SSF103473">
    <property type="entry name" value="MFS general substrate transporter"/>
    <property type="match status" value="1"/>
</dbReference>
<dbReference type="KEGG" id="pki:111856321"/>
<dbReference type="AlphaFoldDB" id="A0A3B3RR97"/>
<sequence>MTQEGRSEVLLRWGEKRRSMQWDIRGAAVVASAFRFLYGCAEACLLPFLTIYMRRLGLAASMVGVVMGTKQLVSLVCGPASACLARRHDRRRVVVTVSLLGSAAACLVFLLIPSVVEQPPSPLCNDTSGPVEGAVVSHDLGDFSFQASSVTPSLSSVTRLSLGYENTISYKAMPSTTVSVPETGGVVNMSSPHSQEGLSTEDHTEDVGFVGRNPETNVSSGQNASQTLLSGRVSRSADAVEEWNQRRGEFLGGLKVMDPQHQLFFLLLLAVSLWAALTAPLDRTATDGLYEYLDFVDATDRHRAAQTWAFLGGAFGACGAGLLVSSLACLVSTSRAIHFYGYTVLAGLTLPTVLLLPMYRHKKQEAAGKALKALRLVRGHPRALLCVTTVFLAGAARSVVSDFLFWQMQDQGSDELHMGLALTLDLLSQLTFNLLSRHLPRFLTPGRALSASTACLALQCLYGSFLWGPWTVLPVQPLVGLGVGALWWAVHEVSEDIATPGTERHVLGIFQLMSAGLGAGLGSFSGGLVVQRFGVPVLFRGAAVVLALWTLSLQILQYQTPHQRRINYSQLLTADTSEASDSESDQDRDWLAKAMDDDKTNNNNNW</sequence>
<evidence type="ECO:0000256" key="5">
    <source>
        <dbReference type="ARBA" id="ARBA00023136"/>
    </source>
</evidence>
<feature type="transmembrane region" description="Helical" evidence="7">
    <location>
        <begin position="263"/>
        <end position="281"/>
    </location>
</feature>
<evidence type="ECO:0000256" key="6">
    <source>
        <dbReference type="SAM" id="MobiDB-lite"/>
    </source>
</evidence>
<dbReference type="STRING" id="1676925.ENSPKIP00000021024"/>
<dbReference type="Ensembl" id="ENSPKIT00000001650.1">
    <property type="protein sequence ID" value="ENSPKIP00000021024.1"/>
    <property type="gene ID" value="ENSPKIG00000005588.1"/>
</dbReference>
<accession>A0A3B3RR97</accession>
<feature type="domain" description="Major facilitator superfamily associated" evidence="8">
    <location>
        <begin position="32"/>
        <end position="540"/>
    </location>
</feature>
<feature type="region of interest" description="Disordered" evidence="6">
    <location>
        <begin position="577"/>
        <end position="606"/>
    </location>
</feature>
<comment type="similarity">
    <text evidence="2">Belongs to the major facilitator superfamily. MFSD6 family.</text>
</comment>
<dbReference type="InterPro" id="IPR036259">
    <property type="entry name" value="MFS_trans_sf"/>
</dbReference>
<feature type="transmembrane region" description="Helical" evidence="7">
    <location>
        <begin position="537"/>
        <end position="556"/>
    </location>
</feature>
<feature type="transmembrane region" description="Helical" evidence="7">
    <location>
        <begin position="26"/>
        <end position="52"/>
    </location>
</feature>